<sequence>MQKRKKKKILKMKEETIMELTYHRKGDYLFPNLTVEEEEVTIGKYGMLRRTFLKEHKNSLYQSLFLTGKLNSHLEQIEKAAQERMDSQMEKLLEKSPAPDKEADPMAWTAHMNALMATAEESILTELVYS</sequence>
<organism evidence="1 2">
    <name type="scientific">Blautia aquisgranensis</name>
    <dbReference type="NCBI Taxonomy" id="3133153"/>
    <lineage>
        <taxon>Bacteria</taxon>
        <taxon>Bacillati</taxon>
        <taxon>Bacillota</taxon>
        <taxon>Clostridia</taxon>
        <taxon>Lachnospirales</taxon>
        <taxon>Lachnospiraceae</taxon>
        <taxon>Blautia</taxon>
    </lineage>
</organism>
<accession>A0ABV1BE52</accession>
<dbReference type="Proteomes" id="UP001473063">
    <property type="component" value="Unassembled WGS sequence"/>
</dbReference>
<protein>
    <submittedName>
        <fullName evidence="1">TnpV protein</fullName>
    </submittedName>
</protein>
<name>A0ABV1BE52_9FIRM</name>
<dbReference type="EMBL" id="JBBMEJ010000001">
    <property type="protein sequence ID" value="MEQ2369533.1"/>
    <property type="molecule type" value="Genomic_DNA"/>
</dbReference>
<gene>
    <name evidence="1" type="ORF">WMO28_00985</name>
</gene>
<reference evidence="1 2" key="1">
    <citation type="submission" date="2024-03" db="EMBL/GenBank/DDBJ databases">
        <title>Human intestinal bacterial collection.</title>
        <authorList>
            <person name="Pauvert C."/>
            <person name="Hitch T.C.A."/>
            <person name="Clavel T."/>
        </authorList>
    </citation>
    <scope>NUCLEOTIDE SEQUENCE [LARGE SCALE GENOMIC DNA]</scope>
    <source>
        <strain evidence="1 2">CLA-JM-H16</strain>
    </source>
</reference>
<dbReference type="Pfam" id="PF14198">
    <property type="entry name" value="TnpV"/>
    <property type="match status" value="1"/>
</dbReference>
<evidence type="ECO:0000313" key="1">
    <source>
        <dbReference type="EMBL" id="MEQ2369533.1"/>
    </source>
</evidence>
<evidence type="ECO:0000313" key="2">
    <source>
        <dbReference type="Proteomes" id="UP001473063"/>
    </source>
</evidence>
<comment type="caution">
    <text evidence="1">The sequence shown here is derived from an EMBL/GenBank/DDBJ whole genome shotgun (WGS) entry which is preliminary data.</text>
</comment>
<dbReference type="InterPro" id="IPR026989">
    <property type="entry name" value="TnpV"/>
</dbReference>
<keyword evidence="2" id="KW-1185">Reference proteome</keyword>
<proteinExistence type="predicted"/>